<keyword evidence="3" id="KW-1185">Reference proteome</keyword>
<dbReference type="GeneID" id="115885647"/>
<evidence type="ECO:0000313" key="4">
    <source>
        <dbReference type="RefSeq" id="XP_030760474.1"/>
    </source>
</evidence>
<protein>
    <submittedName>
        <fullName evidence="4">Transcription activator MSS11-like</fullName>
    </submittedName>
</protein>
<feature type="compositionally biased region" description="Basic and acidic residues" evidence="1">
    <location>
        <begin position="252"/>
        <end position="263"/>
    </location>
</feature>
<feature type="signal peptide" evidence="2">
    <location>
        <begin position="1"/>
        <end position="22"/>
    </location>
</feature>
<proteinExistence type="predicted"/>
<feature type="compositionally biased region" description="Low complexity" evidence="1">
    <location>
        <begin position="287"/>
        <end position="310"/>
    </location>
</feature>
<reference evidence="4" key="1">
    <citation type="submission" date="2025-08" db="UniProtKB">
        <authorList>
            <consortium name="RefSeq"/>
        </authorList>
    </citation>
    <scope>IDENTIFICATION</scope>
    <source>
        <tissue evidence="4">Gonads</tissue>
    </source>
</reference>
<dbReference type="InParanoid" id="A0A6J2YB94"/>
<feature type="region of interest" description="Disordered" evidence="1">
    <location>
        <begin position="187"/>
        <end position="213"/>
    </location>
</feature>
<sequence>MRWAKHILFLLELILALQFTLSENTETTESITSTSTTVNIDVSSNDIASSSEHNKLDANLRSALLKALTELENDDSSENPFLDEAKNIEKARASSIAIVTKTDSTNEQSVYRLVHSNATQLEKENSETTKTLSSRDTQKNDDNDDPGNSVDPAKSSEVFVTSSSNNFVSDENRSPVYIKLASSNSFNSITEPEKPSKSLPGEKSSIQNEEENKQIETTTVAIITSSTEENEAKVEQVQFFSAPLVAAFTVHQDEQGQPKKVEPIFKSSLDPIKQESKGEARPVVPRSQQPQQQPQSQQQQKQQPQQQQQLLQSPEFNNFDLKKKQQILELELANIRNQQTLQDESLKLRNSNPSFTSNSFPSFNQNSNFQSLLQNGFNQGKTQHFKQLEPVFSEPDRSIVTKLASVDPEKLLDENAVSILNKFNPNNFQSNIKNSADVSFLPSVSFNPLVEARNTLPVVQSFLLPNKEKSSKFRPNQIEGFNTNFNNIPISLPTLSAPVNFHSNNQNFLPSSNLIPPNIRSNIAKNTQVQNTNNFPSFNNPNQNLFLRQEPINNGFGQSTFSILPSDEPFRPKHEISLVRTNGFLRQNNEISFLSPKLNSNLNQNSGFSAFQPQNFNNNPQSSRFLRSNHEGTVTNLNSFNIQQSVQPFETQSFAALVPNTRVFRSNQESSFSNNDPNEVPIGLTPPKITFFDNSFGFRNL</sequence>
<feature type="region of interest" description="Disordered" evidence="1">
    <location>
        <begin position="117"/>
        <end position="154"/>
    </location>
</feature>
<keyword evidence="2" id="KW-0732">Signal</keyword>
<dbReference type="KEGG" id="soy:115885647"/>
<dbReference type="OrthoDB" id="7699626at2759"/>
<accession>A0A6J2YB94</accession>
<organism evidence="3 4">
    <name type="scientific">Sitophilus oryzae</name>
    <name type="common">Rice weevil</name>
    <name type="synonym">Curculio oryzae</name>
    <dbReference type="NCBI Taxonomy" id="7048"/>
    <lineage>
        <taxon>Eukaryota</taxon>
        <taxon>Metazoa</taxon>
        <taxon>Ecdysozoa</taxon>
        <taxon>Arthropoda</taxon>
        <taxon>Hexapoda</taxon>
        <taxon>Insecta</taxon>
        <taxon>Pterygota</taxon>
        <taxon>Neoptera</taxon>
        <taxon>Endopterygota</taxon>
        <taxon>Coleoptera</taxon>
        <taxon>Polyphaga</taxon>
        <taxon>Cucujiformia</taxon>
        <taxon>Curculionidae</taxon>
        <taxon>Dryophthorinae</taxon>
        <taxon>Sitophilus</taxon>
    </lineage>
</organism>
<gene>
    <name evidence="4" type="primary">LOC115885647</name>
</gene>
<evidence type="ECO:0000256" key="2">
    <source>
        <dbReference type="SAM" id="SignalP"/>
    </source>
</evidence>
<feature type="region of interest" description="Disordered" evidence="1">
    <location>
        <begin position="252"/>
        <end position="310"/>
    </location>
</feature>
<dbReference type="AlphaFoldDB" id="A0A6J2YB94"/>
<evidence type="ECO:0000256" key="1">
    <source>
        <dbReference type="SAM" id="MobiDB-lite"/>
    </source>
</evidence>
<dbReference type="RefSeq" id="XP_030760474.1">
    <property type="nucleotide sequence ID" value="XM_030904614.1"/>
</dbReference>
<feature type="chain" id="PRO_5026844984" evidence="2">
    <location>
        <begin position="23"/>
        <end position="701"/>
    </location>
</feature>
<dbReference type="Proteomes" id="UP000504635">
    <property type="component" value="Unplaced"/>
</dbReference>
<evidence type="ECO:0000313" key="3">
    <source>
        <dbReference type="Proteomes" id="UP000504635"/>
    </source>
</evidence>
<name>A0A6J2YB94_SITOR</name>